<organism evidence="2 3">
    <name type="scientific">Thermobacillus xylanilyticus</name>
    <dbReference type="NCBI Taxonomy" id="76633"/>
    <lineage>
        <taxon>Bacteria</taxon>
        <taxon>Bacillati</taxon>
        <taxon>Bacillota</taxon>
        <taxon>Bacilli</taxon>
        <taxon>Bacillales</taxon>
        <taxon>Paenibacillaceae</taxon>
        <taxon>Thermobacillus</taxon>
    </lineage>
</organism>
<sequence length="237" mass="26550">MDWFNLGWGVLFGIVQFSLFLLCYRLFGRIGLFAWIGVATVLANLQVVKTIEMLGLVMTLGNITYASIYMATDLLNERHGREEARRAVWFGFFFLFASTLVMQLALVFKPDASGLDMQAAMEMVFGLAPRVAAGSLCAYLVSQVLDVQLFSRLKRRFAARGQFWIRILGSTLVSQFVDTLVFCTVAFAGVFETAVWIDILVTTYLIKFVVSGAGTPVLYIARNFKDEEGLWSRKAAE</sequence>
<dbReference type="HAMAP" id="MF_02088">
    <property type="entry name" value="Q_prec_transport"/>
    <property type="match status" value="1"/>
</dbReference>
<dbReference type="EMBL" id="CAJRAY010000042">
    <property type="protein sequence ID" value="CAG5085871.1"/>
    <property type="molecule type" value="Genomic_DNA"/>
</dbReference>
<feature type="transmembrane region" description="Helical" evidence="1">
    <location>
        <begin position="54"/>
        <end position="75"/>
    </location>
</feature>
<comment type="function">
    <text evidence="1">Involved in the import of queuosine (Q) precursors, required for Q precursor salvage.</text>
</comment>
<comment type="subcellular location">
    <subcellularLocation>
        <location evidence="1">Cell membrane</location>
        <topology evidence="1">Multi-pass membrane protein</topology>
    </subcellularLocation>
</comment>
<accession>A0ABN7RX95</accession>
<keyword evidence="1" id="KW-1003">Cell membrane</keyword>
<keyword evidence="1" id="KW-0812">Transmembrane</keyword>
<keyword evidence="3" id="KW-1185">Reference proteome</keyword>
<gene>
    <name evidence="2" type="primary">txxe 1607-ypdP</name>
    <name evidence="2" type="ORF">TXXE_09255</name>
</gene>
<keyword evidence="1" id="KW-0813">Transport</keyword>
<keyword evidence="1" id="KW-0472">Membrane</keyword>
<comment type="similarity">
    <text evidence="1">Belongs to the vitamin uptake transporter (VUT/ECF) (TC 2.A.88) family. Q precursor transporter subfamily.</text>
</comment>
<keyword evidence="1" id="KW-1133">Transmembrane helix</keyword>
<feature type="transmembrane region" description="Helical" evidence="1">
    <location>
        <begin position="163"/>
        <end position="188"/>
    </location>
</feature>
<dbReference type="PANTHER" id="PTHR34300">
    <property type="entry name" value="QUEUOSINE PRECURSOR TRANSPORTER-RELATED"/>
    <property type="match status" value="1"/>
</dbReference>
<evidence type="ECO:0000256" key="1">
    <source>
        <dbReference type="HAMAP-Rule" id="MF_02088"/>
    </source>
</evidence>
<dbReference type="Pfam" id="PF02592">
    <property type="entry name" value="Vut_1"/>
    <property type="match status" value="1"/>
</dbReference>
<feature type="transmembrane region" description="Helical" evidence="1">
    <location>
        <begin position="194"/>
        <end position="221"/>
    </location>
</feature>
<feature type="transmembrane region" description="Helical" evidence="1">
    <location>
        <begin position="87"/>
        <end position="108"/>
    </location>
</feature>
<evidence type="ECO:0000313" key="3">
    <source>
        <dbReference type="Proteomes" id="UP000681526"/>
    </source>
</evidence>
<comment type="caution">
    <text evidence="2">The sequence shown here is derived from an EMBL/GenBank/DDBJ whole genome shotgun (WGS) entry which is preliminary data.</text>
</comment>
<protein>
    <recommendedName>
        <fullName evidence="1">Probable queuosine precursor transporter</fullName>
        <shortName evidence="1">Q precursor transporter</shortName>
    </recommendedName>
</protein>
<name>A0ABN7RX95_THEXY</name>
<dbReference type="NCBIfam" id="TIGR00697">
    <property type="entry name" value="queuosine precursor transporter"/>
    <property type="match status" value="1"/>
</dbReference>
<dbReference type="PANTHER" id="PTHR34300:SF2">
    <property type="entry name" value="QUEUOSINE PRECURSOR TRANSPORTER-RELATED"/>
    <property type="match status" value="1"/>
</dbReference>
<evidence type="ECO:0000313" key="2">
    <source>
        <dbReference type="EMBL" id="CAG5085871.1"/>
    </source>
</evidence>
<feature type="transmembrane region" description="Helical" evidence="1">
    <location>
        <begin position="120"/>
        <end position="142"/>
    </location>
</feature>
<feature type="transmembrane region" description="Helical" evidence="1">
    <location>
        <begin position="30"/>
        <end position="48"/>
    </location>
</feature>
<reference evidence="2 3" key="1">
    <citation type="submission" date="2021-04" db="EMBL/GenBank/DDBJ databases">
        <authorList>
            <person name="Rakotoarivonina H."/>
        </authorList>
    </citation>
    <scope>NUCLEOTIDE SEQUENCE [LARGE SCALE GENOMIC DNA]</scope>
    <source>
        <strain evidence="2 3">XE</strain>
    </source>
</reference>
<dbReference type="InterPro" id="IPR003744">
    <property type="entry name" value="YhhQ"/>
</dbReference>
<proteinExistence type="inferred from homology"/>
<dbReference type="RefSeq" id="WP_213484378.1">
    <property type="nucleotide sequence ID" value="NZ_CAJRAY010000042.1"/>
</dbReference>
<dbReference type="Proteomes" id="UP000681526">
    <property type="component" value="Unassembled WGS sequence"/>
</dbReference>
<feature type="transmembrane region" description="Helical" evidence="1">
    <location>
        <begin position="6"/>
        <end position="23"/>
    </location>
</feature>